<protein>
    <submittedName>
        <fullName evidence="2">Uncharacterized protein</fullName>
    </submittedName>
</protein>
<sequence length="72" mass="8037">MRAKTNPIVIYTIEASTIKKIVVVDLFFGTGIYYAAKIISASVMIGMISSIAGTEGVKRFQKRKNRDRKLVK</sequence>
<proteinExistence type="predicted"/>
<gene>
    <name evidence="2" type="ORF">SAMN02745910_01964</name>
</gene>
<keyword evidence="1" id="KW-0472">Membrane</keyword>
<accession>A0A1I5ZE67</accession>
<evidence type="ECO:0000313" key="3">
    <source>
        <dbReference type="Proteomes" id="UP000182762"/>
    </source>
</evidence>
<dbReference type="Proteomes" id="UP000182762">
    <property type="component" value="Unassembled WGS sequence"/>
</dbReference>
<organism evidence="2 3">
    <name type="scientific">Priestia endophytica DSM 13796</name>
    <dbReference type="NCBI Taxonomy" id="1121089"/>
    <lineage>
        <taxon>Bacteria</taxon>
        <taxon>Bacillati</taxon>
        <taxon>Bacillota</taxon>
        <taxon>Bacilli</taxon>
        <taxon>Bacillales</taxon>
        <taxon>Bacillaceae</taxon>
        <taxon>Priestia</taxon>
    </lineage>
</organism>
<dbReference type="GeneID" id="93710639"/>
<feature type="transmembrane region" description="Helical" evidence="1">
    <location>
        <begin position="32"/>
        <end position="54"/>
    </location>
</feature>
<evidence type="ECO:0000256" key="1">
    <source>
        <dbReference type="SAM" id="Phobius"/>
    </source>
</evidence>
<keyword evidence="1" id="KW-0812">Transmembrane</keyword>
<comment type="caution">
    <text evidence="2">The sequence shown here is derived from an EMBL/GenBank/DDBJ whole genome shotgun (WGS) entry which is preliminary data.</text>
</comment>
<dbReference type="EMBL" id="FOXX01000004">
    <property type="protein sequence ID" value="SFQ54745.1"/>
    <property type="molecule type" value="Genomic_DNA"/>
</dbReference>
<dbReference type="RefSeq" id="WP_061804335.1">
    <property type="nucleotide sequence ID" value="NZ_FOXX01000004.1"/>
</dbReference>
<name>A0A1I5ZE67_9BACI</name>
<keyword evidence="1" id="KW-1133">Transmembrane helix</keyword>
<reference evidence="2 3" key="1">
    <citation type="submission" date="2016-10" db="EMBL/GenBank/DDBJ databases">
        <authorList>
            <person name="Varghese N."/>
            <person name="Submissions S."/>
        </authorList>
    </citation>
    <scope>NUCLEOTIDE SEQUENCE [LARGE SCALE GENOMIC DNA]</scope>
    <source>
        <strain evidence="2 3">DSM 13796</strain>
    </source>
</reference>
<evidence type="ECO:0000313" key="2">
    <source>
        <dbReference type="EMBL" id="SFQ54745.1"/>
    </source>
</evidence>
<keyword evidence="3" id="KW-1185">Reference proteome</keyword>